<dbReference type="GO" id="GO:0006111">
    <property type="term" value="P:regulation of gluconeogenesis"/>
    <property type="evidence" value="ECO:0007669"/>
    <property type="project" value="TreeGrafter"/>
</dbReference>
<keyword evidence="8 12" id="KW-0808">Transferase</keyword>
<sequence length="287" mass="33291">MDSNTEEYITTRTQGIASSGLVDQYSDGKAANVWEIYIGQTGKRTSLYKNFLVNLLREKSCKNVLDVACGTGIDSVMLLENGFNVVSSDASDHMLKRAGDIRWRRRHEDNFKDWDIQNVDWLNLEEKLVRPQGTEKFDALICMGNSFAHLENKKDQPKKAMENFYQMIKPGGILIIDHRNFDQILETKKAPKNNIYYNCDYDMDIYTMVVHYEAEPFMVLLDYNIHIPDTSIDGSFRLSYYPHQLSNFSKLLKDTFGEKAPYNIFADFKPLNELEDPTHYIHVIQKL</sequence>
<keyword evidence="9 12" id="KW-0949">S-adenosyl-L-methionine</keyword>
<dbReference type="PROSITE" id="PS51600">
    <property type="entry name" value="SAM_GNMT"/>
    <property type="match status" value="1"/>
</dbReference>
<evidence type="ECO:0000256" key="1">
    <source>
        <dbReference type="ARBA" id="ARBA00004496"/>
    </source>
</evidence>
<comment type="subcellular location">
    <subcellularLocation>
        <location evidence="1">Cytoplasm</location>
    </subcellularLocation>
</comment>
<feature type="binding site" evidence="13">
    <location>
        <begin position="120"/>
        <end position="121"/>
    </location>
    <ligand>
        <name>S-adenosyl-L-methionine</name>
        <dbReference type="ChEBI" id="CHEBI:59789"/>
    </ligand>
</feature>
<dbReference type="PANTHER" id="PTHR16458:SF2">
    <property type="entry name" value="GLYCINE N-METHYLTRANSFERASE"/>
    <property type="match status" value="1"/>
</dbReference>
<dbReference type="GO" id="GO:0042802">
    <property type="term" value="F:identical protein binding"/>
    <property type="evidence" value="ECO:0007669"/>
    <property type="project" value="TreeGrafter"/>
</dbReference>
<dbReference type="Pfam" id="PF13847">
    <property type="entry name" value="Methyltransf_31"/>
    <property type="match status" value="1"/>
</dbReference>
<dbReference type="PIRSF" id="PIRSF000385">
    <property type="entry name" value="Gly_N-mtase"/>
    <property type="match status" value="1"/>
</dbReference>
<keyword evidence="6" id="KW-0597">Phosphoprotein</keyword>
<dbReference type="GO" id="GO:0016594">
    <property type="term" value="F:glycine binding"/>
    <property type="evidence" value="ECO:0007669"/>
    <property type="project" value="TreeGrafter"/>
</dbReference>
<evidence type="ECO:0000313" key="15">
    <source>
        <dbReference type="EMBL" id="ACO11644.1"/>
    </source>
</evidence>
<reference evidence="15" key="1">
    <citation type="submission" date="2009-03" db="EMBL/GenBank/DDBJ databases">
        <title>Caligus rogercresseyi ESTs and full-length cDNAs.</title>
        <authorList>
            <person name="Yasuike M."/>
            <person name="von Schalburg K."/>
            <person name="Cooper G."/>
            <person name="Leong J."/>
            <person name="Jones S.R.M."/>
            <person name="Koop B.F."/>
        </authorList>
    </citation>
    <scope>NUCLEOTIDE SEQUENCE</scope>
    <source>
        <tissue evidence="15">Whole tissue</tissue>
    </source>
</reference>
<evidence type="ECO:0000256" key="6">
    <source>
        <dbReference type="ARBA" id="ARBA00022553"/>
    </source>
</evidence>
<evidence type="ECO:0000256" key="2">
    <source>
        <dbReference type="ARBA" id="ARBA00011881"/>
    </source>
</evidence>
<dbReference type="Gene3D" id="3.30.46.10">
    <property type="entry name" value="Glycine N-methyltransferase, chain A, domain 1"/>
    <property type="match status" value="1"/>
</dbReference>
<dbReference type="PANTHER" id="PTHR16458">
    <property type="entry name" value="GLYCINE N-METHYLTRANSFERASE"/>
    <property type="match status" value="1"/>
</dbReference>
<dbReference type="GO" id="GO:0005542">
    <property type="term" value="F:folic acid binding"/>
    <property type="evidence" value="ECO:0007669"/>
    <property type="project" value="UniProtKB-KW"/>
</dbReference>
<keyword evidence="5" id="KW-0963">Cytoplasm</keyword>
<feature type="binding site" evidence="13">
    <location>
        <position position="68"/>
    </location>
    <ligand>
        <name>S-adenosyl-L-methionine</name>
        <dbReference type="ChEBI" id="CHEBI:59789"/>
    </ligand>
</feature>
<dbReference type="GO" id="GO:0046498">
    <property type="term" value="P:S-adenosylhomocysteine metabolic process"/>
    <property type="evidence" value="ECO:0007669"/>
    <property type="project" value="TreeGrafter"/>
</dbReference>
<dbReference type="Gene3D" id="3.40.50.150">
    <property type="entry name" value="Vaccinia Virus protein VP39"/>
    <property type="match status" value="1"/>
</dbReference>
<evidence type="ECO:0000256" key="9">
    <source>
        <dbReference type="ARBA" id="ARBA00022691"/>
    </source>
</evidence>
<evidence type="ECO:0000259" key="14">
    <source>
        <dbReference type="Pfam" id="PF13847"/>
    </source>
</evidence>
<evidence type="ECO:0000256" key="5">
    <source>
        <dbReference type="ARBA" id="ARBA00022490"/>
    </source>
</evidence>
<feature type="binding site" evidence="13">
    <location>
        <position position="34"/>
    </location>
    <ligand>
        <name>S-adenosyl-L-methionine</name>
        <dbReference type="ChEBI" id="CHEBI:59789"/>
    </ligand>
</feature>
<feature type="domain" description="Methyltransferase" evidence="14">
    <location>
        <begin position="60"/>
        <end position="198"/>
    </location>
</feature>
<dbReference type="EMBL" id="BT077220">
    <property type="protein sequence ID" value="ACO11644.1"/>
    <property type="molecule type" value="mRNA"/>
</dbReference>
<evidence type="ECO:0000256" key="10">
    <source>
        <dbReference type="ARBA" id="ARBA00022954"/>
    </source>
</evidence>
<evidence type="ECO:0000256" key="7">
    <source>
        <dbReference type="ARBA" id="ARBA00022603"/>
    </source>
</evidence>
<evidence type="ECO:0000256" key="3">
    <source>
        <dbReference type="ARBA" id="ARBA00011999"/>
    </source>
</evidence>
<dbReference type="GO" id="GO:1904047">
    <property type="term" value="F:S-adenosyl-L-methionine binding"/>
    <property type="evidence" value="ECO:0007669"/>
    <property type="project" value="TreeGrafter"/>
</dbReference>
<dbReference type="GO" id="GO:0017174">
    <property type="term" value="F:glycine N-methyltransferase activity"/>
    <property type="evidence" value="ECO:0007669"/>
    <property type="project" value="UniProtKB-EC"/>
</dbReference>
<dbReference type="GO" id="GO:0046500">
    <property type="term" value="P:S-adenosylmethionine metabolic process"/>
    <property type="evidence" value="ECO:0007669"/>
    <property type="project" value="TreeGrafter"/>
</dbReference>
<evidence type="ECO:0000256" key="4">
    <source>
        <dbReference type="ARBA" id="ARBA00019972"/>
    </source>
</evidence>
<comment type="subunit">
    <text evidence="2">Homotetramer.</text>
</comment>
<evidence type="ECO:0000256" key="8">
    <source>
        <dbReference type="ARBA" id="ARBA00022679"/>
    </source>
</evidence>
<evidence type="ECO:0000256" key="13">
    <source>
        <dbReference type="PIRSR" id="PIRSR000385-2"/>
    </source>
</evidence>
<dbReference type="GO" id="GO:0032259">
    <property type="term" value="P:methylation"/>
    <property type="evidence" value="ECO:0007669"/>
    <property type="project" value="UniProtKB-KW"/>
</dbReference>
<dbReference type="CDD" id="cd02440">
    <property type="entry name" value="AdoMet_MTases"/>
    <property type="match status" value="1"/>
</dbReference>
<feature type="binding site" evidence="13">
    <location>
        <position position="44"/>
    </location>
    <ligand>
        <name>S-adenosyl-L-methionine</name>
        <dbReference type="ChEBI" id="CHEBI:59789"/>
    </ligand>
</feature>
<evidence type="ECO:0000256" key="11">
    <source>
        <dbReference type="ARBA" id="ARBA00048261"/>
    </source>
</evidence>
<dbReference type="InterPro" id="IPR029063">
    <property type="entry name" value="SAM-dependent_MTases_sf"/>
</dbReference>
<dbReference type="FunFam" id="3.40.50.150:FF:000113">
    <property type="entry name" value="Glycine N-methyltransferase"/>
    <property type="match status" value="1"/>
</dbReference>
<dbReference type="GO" id="GO:0005829">
    <property type="term" value="C:cytosol"/>
    <property type="evidence" value="ECO:0007669"/>
    <property type="project" value="TreeGrafter"/>
</dbReference>
<name>C1BRJ1_CALRO</name>
<dbReference type="EC" id="2.1.1.20" evidence="3"/>
<comment type="similarity">
    <text evidence="12">Belongs to the class I-like SAM-binding methyltransferase superfamily. Glycine N-methyltransferase family.</text>
</comment>
<proteinExistence type="evidence at transcript level"/>
<dbReference type="InterPro" id="IPR014369">
    <property type="entry name" value="Gly/Sar_N_MeTrfase"/>
</dbReference>
<gene>
    <name evidence="15" type="primary">GNMT</name>
</gene>
<evidence type="ECO:0000256" key="12">
    <source>
        <dbReference type="PIRNR" id="PIRNR000385"/>
    </source>
</evidence>
<dbReference type="SUPFAM" id="SSF53335">
    <property type="entry name" value="S-adenosyl-L-methionine-dependent methyltransferases"/>
    <property type="match status" value="1"/>
</dbReference>
<organism evidence="15">
    <name type="scientific">Caligus rogercresseyi</name>
    <name type="common">Sea louse</name>
    <dbReference type="NCBI Taxonomy" id="217165"/>
    <lineage>
        <taxon>Eukaryota</taxon>
        <taxon>Metazoa</taxon>
        <taxon>Ecdysozoa</taxon>
        <taxon>Arthropoda</taxon>
        <taxon>Crustacea</taxon>
        <taxon>Multicrustacea</taxon>
        <taxon>Hexanauplia</taxon>
        <taxon>Copepoda</taxon>
        <taxon>Siphonostomatoida</taxon>
        <taxon>Caligidae</taxon>
        <taxon>Caligus</taxon>
    </lineage>
</organism>
<feature type="binding site" evidence="13">
    <location>
        <position position="25"/>
    </location>
    <ligand>
        <name>S-adenosyl-L-methionine</name>
        <dbReference type="ChEBI" id="CHEBI:59789"/>
    </ligand>
</feature>
<keyword evidence="7 12" id="KW-0489">Methyltransferase</keyword>
<comment type="catalytic activity">
    <reaction evidence="11">
        <text>glycine + S-adenosyl-L-methionine = sarcosine + S-adenosyl-L-homocysteine + H(+)</text>
        <dbReference type="Rhea" id="RHEA:19937"/>
        <dbReference type="ChEBI" id="CHEBI:15378"/>
        <dbReference type="ChEBI" id="CHEBI:57305"/>
        <dbReference type="ChEBI" id="CHEBI:57433"/>
        <dbReference type="ChEBI" id="CHEBI:57856"/>
        <dbReference type="ChEBI" id="CHEBI:59789"/>
        <dbReference type="EC" id="2.1.1.20"/>
    </reaction>
    <physiologicalReaction direction="left-to-right" evidence="11">
        <dbReference type="Rhea" id="RHEA:19938"/>
    </physiologicalReaction>
</comment>
<feature type="binding site" evidence="13">
    <location>
        <position position="89"/>
    </location>
    <ligand>
        <name>S-adenosyl-L-methionine</name>
        <dbReference type="ChEBI" id="CHEBI:59789"/>
    </ligand>
</feature>
<dbReference type="AlphaFoldDB" id="C1BRJ1"/>
<keyword evidence="10" id="KW-0290">Folate-binding</keyword>
<protein>
    <recommendedName>
        <fullName evidence="4">Glycine N-methyltransferase</fullName>
        <ecNumber evidence="3">2.1.1.20</ecNumber>
    </recommendedName>
</protein>
<dbReference type="InterPro" id="IPR025714">
    <property type="entry name" value="Methyltranfer_dom"/>
</dbReference>
<accession>C1BRJ1</accession>
<dbReference type="GO" id="GO:0006730">
    <property type="term" value="P:one-carbon metabolic process"/>
    <property type="evidence" value="ECO:0007669"/>
    <property type="project" value="TreeGrafter"/>
</dbReference>
<dbReference type="GO" id="GO:1901052">
    <property type="term" value="P:sarcosine metabolic process"/>
    <property type="evidence" value="ECO:0007669"/>
    <property type="project" value="TreeGrafter"/>
</dbReference>
<dbReference type="GO" id="GO:0051289">
    <property type="term" value="P:protein homotetramerization"/>
    <property type="evidence" value="ECO:0007669"/>
    <property type="project" value="TreeGrafter"/>
</dbReference>